<evidence type="ECO:0000313" key="2">
    <source>
        <dbReference type="Proteomes" id="UP000799424"/>
    </source>
</evidence>
<dbReference type="Proteomes" id="UP000799424">
    <property type="component" value="Unassembled WGS sequence"/>
</dbReference>
<dbReference type="OrthoDB" id="3684010at2759"/>
<evidence type="ECO:0000313" key="1">
    <source>
        <dbReference type="EMBL" id="KAF2829377.1"/>
    </source>
</evidence>
<dbReference type="PANTHER" id="PTHR37542:SF3">
    <property type="entry name" value="PRION-INHIBITION AND PROPAGATION HELO DOMAIN-CONTAINING PROTEIN"/>
    <property type="match status" value="1"/>
</dbReference>
<protein>
    <submittedName>
        <fullName evidence="1">Uncharacterized protein</fullName>
    </submittedName>
</protein>
<organism evidence="1 2">
    <name type="scientific">Ophiobolus disseminans</name>
    <dbReference type="NCBI Taxonomy" id="1469910"/>
    <lineage>
        <taxon>Eukaryota</taxon>
        <taxon>Fungi</taxon>
        <taxon>Dikarya</taxon>
        <taxon>Ascomycota</taxon>
        <taxon>Pezizomycotina</taxon>
        <taxon>Dothideomycetes</taxon>
        <taxon>Pleosporomycetidae</taxon>
        <taxon>Pleosporales</taxon>
        <taxon>Pleosporineae</taxon>
        <taxon>Phaeosphaeriaceae</taxon>
        <taxon>Ophiobolus</taxon>
    </lineage>
</organism>
<gene>
    <name evidence="1" type="ORF">CC86DRAFT_368400</name>
</gene>
<accession>A0A6A7A9N0</accession>
<keyword evidence="2" id="KW-1185">Reference proteome</keyword>
<name>A0A6A7A9N0_9PLEO</name>
<sequence length="109" mass="12343">MRHTPDHDYYSLGLLLAEIGIWDYIPNFLEDTLQAKGPSAVQVKLMKNLKDYLRHRMGEAYEQATMVCLEAKLGQEGESMGIIDDGVKKFEDIVIKALERDPTVCIGGW</sequence>
<dbReference type="AlphaFoldDB" id="A0A6A7A9N0"/>
<dbReference type="EMBL" id="MU006221">
    <property type="protein sequence ID" value="KAF2829377.1"/>
    <property type="molecule type" value="Genomic_DNA"/>
</dbReference>
<proteinExistence type="predicted"/>
<dbReference type="PANTHER" id="PTHR37542">
    <property type="entry name" value="HELO DOMAIN-CONTAINING PROTEIN-RELATED"/>
    <property type="match status" value="1"/>
</dbReference>
<reference evidence="1" key="1">
    <citation type="journal article" date="2020" name="Stud. Mycol.">
        <title>101 Dothideomycetes genomes: a test case for predicting lifestyles and emergence of pathogens.</title>
        <authorList>
            <person name="Haridas S."/>
            <person name="Albert R."/>
            <person name="Binder M."/>
            <person name="Bloem J."/>
            <person name="Labutti K."/>
            <person name="Salamov A."/>
            <person name="Andreopoulos B."/>
            <person name="Baker S."/>
            <person name="Barry K."/>
            <person name="Bills G."/>
            <person name="Bluhm B."/>
            <person name="Cannon C."/>
            <person name="Castanera R."/>
            <person name="Culley D."/>
            <person name="Daum C."/>
            <person name="Ezra D."/>
            <person name="Gonzalez J."/>
            <person name="Henrissat B."/>
            <person name="Kuo A."/>
            <person name="Liang C."/>
            <person name="Lipzen A."/>
            <person name="Lutzoni F."/>
            <person name="Magnuson J."/>
            <person name="Mondo S."/>
            <person name="Nolan M."/>
            <person name="Ohm R."/>
            <person name="Pangilinan J."/>
            <person name="Park H.-J."/>
            <person name="Ramirez L."/>
            <person name="Alfaro M."/>
            <person name="Sun H."/>
            <person name="Tritt A."/>
            <person name="Yoshinaga Y."/>
            <person name="Zwiers L.-H."/>
            <person name="Turgeon B."/>
            <person name="Goodwin S."/>
            <person name="Spatafora J."/>
            <person name="Crous P."/>
            <person name="Grigoriev I."/>
        </authorList>
    </citation>
    <scope>NUCLEOTIDE SEQUENCE</scope>
    <source>
        <strain evidence="1">CBS 113818</strain>
    </source>
</reference>